<dbReference type="InterPro" id="IPR012340">
    <property type="entry name" value="NA-bd_OB-fold"/>
</dbReference>
<dbReference type="Gene3D" id="2.40.50.140">
    <property type="entry name" value="Nucleic acid-binding proteins"/>
    <property type="match status" value="1"/>
</dbReference>
<dbReference type="Gene3D" id="2.40.50.100">
    <property type="match status" value="1"/>
</dbReference>
<evidence type="ECO:0000256" key="1">
    <source>
        <dbReference type="ARBA" id="ARBA00022448"/>
    </source>
</evidence>
<evidence type="ECO:0000256" key="6">
    <source>
        <dbReference type="ARBA" id="ARBA00023136"/>
    </source>
</evidence>
<accession>A0ABY6Z8F2</accession>
<dbReference type="Gene3D" id="3.40.50.300">
    <property type="entry name" value="P-loop containing nucleotide triphosphate hydrolases"/>
    <property type="match status" value="1"/>
</dbReference>
<protein>
    <submittedName>
        <fullName evidence="8">ABC transporter ATP-binding protein</fullName>
    </submittedName>
</protein>
<evidence type="ECO:0000313" key="9">
    <source>
        <dbReference type="Proteomes" id="UP001164803"/>
    </source>
</evidence>
<dbReference type="SMART" id="SM00382">
    <property type="entry name" value="AAA"/>
    <property type="match status" value="1"/>
</dbReference>
<reference evidence="8" key="1">
    <citation type="submission" date="2022-08" db="EMBL/GenBank/DDBJ databases">
        <title>Alicyclobacillus dauci DSM2870, complete genome.</title>
        <authorList>
            <person name="Wang Q."/>
            <person name="Cai R."/>
            <person name="Wang Z."/>
        </authorList>
    </citation>
    <scope>NUCLEOTIDE SEQUENCE</scope>
    <source>
        <strain evidence="8">DSM 28700</strain>
    </source>
</reference>
<evidence type="ECO:0000313" key="8">
    <source>
        <dbReference type="EMBL" id="WAH38857.1"/>
    </source>
</evidence>
<evidence type="ECO:0000256" key="2">
    <source>
        <dbReference type="ARBA" id="ARBA00022475"/>
    </source>
</evidence>
<sequence>MATIELQQVTKRFGSASVLKEIDLEVNDREFFVLFGPAGAGKTSTLNVIAGIEPVTSGSISFDGVVMNQAEPWERNVAMVFENYALYPHLSVKENIMSPLIGPKMKWNKADAEREAQRIADMLGIGKMLDRKPSQLSNGQRQRIALGRVLVRSPNVFLMDEPLTHLDAKLRHAMRTELKEMQRNLNTTTIYVTHDYLEALSLGNRIAVVNEGMIEQVGTPEEVYYSPATEFVARSFGEPEINILKAKISSVDGVTGVSLLEQESRFYEIPEHLNAAVRNINRDVVHVGIRPRQVRISKDPKVGVQATVFAYEPIGAKATMTLQLGDTLIQTIQASDLSVQLDDVFYVDYDTSDILIFDPETGRLIASSAAEGRGL</sequence>
<dbReference type="EMBL" id="CP104064">
    <property type="protein sequence ID" value="WAH38857.1"/>
    <property type="molecule type" value="Genomic_DNA"/>
</dbReference>
<dbReference type="InterPro" id="IPR003439">
    <property type="entry name" value="ABC_transporter-like_ATP-bd"/>
</dbReference>
<keyword evidence="2" id="KW-1003">Cell membrane</keyword>
<dbReference type="InterPro" id="IPR008995">
    <property type="entry name" value="Mo/tungstate-bd_C_term_dom"/>
</dbReference>
<evidence type="ECO:0000256" key="5">
    <source>
        <dbReference type="ARBA" id="ARBA00022967"/>
    </source>
</evidence>
<proteinExistence type="predicted"/>
<feature type="domain" description="ABC transporter" evidence="7">
    <location>
        <begin position="4"/>
        <end position="236"/>
    </location>
</feature>
<dbReference type="PANTHER" id="PTHR43875:SF15">
    <property type="entry name" value="TREHALOSE IMPORT ATP-BINDING PROTEIN SUGC"/>
    <property type="match status" value="1"/>
</dbReference>
<keyword evidence="4 8" id="KW-0067">ATP-binding</keyword>
<evidence type="ECO:0000256" key="4">
    <source>
        <dbReference type="ARBA" id="ARBA00022840"/>
    </source>
</evidence>
<keyword evidence="1" id="KW-0813">Transport</keyword>
<dbReference type="SUPFAM" id="SSF52540">
    <property type="entry name" value="P-loop containing nucleoside triphosphate hydrolases"/>
    <property type="match status" value="1"/>
</dbReference>
<keyword evidence="6" id="KW-0472">Membrane</keyword>
<dbReference type="InterPro" id="IPR047641">
    <property type="entry name" value="ABC_transpr_MalK/UgpC-like"/>
</dbReference>
<dbReference type="Proteomes" id="UP001164803">
    <property type="component" value="Chromosome"/>
</dbReference>
<dbReference type="RefSeq" id="WP_268046454.1">
    <property type="nucleotide sequence ID" value="NZ_CP104064.1"/>
</dbReference>
<dbReference type="PANTHER" id="PTHR43875">
    <property type="entry name" value="MALTODEXTRIN IMPORT ATP-BINDING PROTEIN MSMX"/>
    <property type="match status" value="1"/>
</dbReference>
<evidence type="ECO:0000259" key="7">
    <source>
        <dbReference type="PROSITE" id="PS50893"/>
    </source>
</evidence>
<dbReference type="GO" id="GO:0005524">
    <property type="term" value="F:ATP binding"/>
    <property type="evidence" value="ECO:0007669"/>
    <property type="project" value="UniProtKB-KW"/>
</dbReference>
<keyword evidence="9" id="KW-1185">Reference proteome</keyword>
<dbReference type="PROSITE" id="PS50893">
    <property type="entry name" value="ABC_TRANSPORTER_2"/>
    <property type="match status" value="1"/>
</dbReference>
<organism evidence="8 9">
    <name type="scientific">Alicyclobacillus dauci</name>
    <dbReference type="NCBI Taxonomy" id="1475485"/>
    <lineage>
        <taxon>Bacteria</taxon>
        <taxon>Bacillati</taxon>
        <taxon>Bacillota</taxon>
        <taxon>Bacilli</taxon>
        <taxon>Bacillales</taxon>
        <taxon>Alicyclobacillaceae</taxon>
        <taxon>Alicyclobacillus</taxon>
    </lineage>
</organism>
<dbReference type="SUPFAM" id="SSF50331">
    <property type="entry name" value="MOP-like"/>
    <property type="match status" value="1"/>
</dbReference>
<gene>
    <name evidence="8" type="ORF">NZD86_10445</name>
</gene>
<name>A0ABY6Z8F2_9BACL</name>
<evidence type="ECO:0000256" key="3">
    <source>
        <dbReference type="ARBA" id="ARBA00022741"/>
    </source>
</evidence>
<dbReference type="Pfam" id="PF00005">
    <property type="entry name" value="ABC_tran"/>
    <property type="match status" value="1"/>
</dbReference>
<dbReference type="InterPro" id="IPR027417">
    <property type="entry name" value="P-loop_NTPase"/>
</dbReference>
<keyword evidence="5" id="KW-1278">Translocase</keyword>
<keyword evidence="3" id="KW-0547">Nucleotide-binding</keyword>
<dbReference type="InterPro" id="IPR003593">
    <property type="entry name" value="AAA+_ATPase"/>
</dbReference>